<evidence type="ECO:0000256" key="3">
    <source>
        <dbReference type="ARBA" id="ARBA00022475"/>
    </source>
</evidence>
<dbReference type="PANTHER" id="PTHR23517:SF2">
    <property type="entry name" value="MULTIDRUG RESISTANCE PROTEIN MDTH"/>
    <property type="match status" value="1"/>
</dbReference>
<keyword evidence="3" id="KW-1003">Cell membrane</keyword>
<dbReference type="GO" id="GO:0022857">
    <property type="term" value="F:transmembrane transporter activity"/>
    <property type="evidence" value="ECO:0007669"/>
    <property type="project" value="InterPro"/>
</dbReference>
<feature type="transmembrane region" description="Helical" evidence="8">
    <location>
        <begin position="268"/>
        <end position="289"/>
    </location>
</feature>
<feature type="transmembrane region" description="Helical" evidence="8">
    <location>
        <begin position="112"/>
        <end position="140"/>
    </location>
</feature>
<feature type="region of interest" description="Disordered" evidence="7">
    <location>
        <begin position="1"/>
        <end position="24"/>
    </location>
</feature>
<accession>A0A0J9EAZ4</accession>
<gene>
    <name evidence="9" type="ORF">AIOL_000104</name>
</gene>
<organism evidence="9 10">
    <name type="scientific">Candidatus Rhodobacter oscarellae</name>
    <dbReference type="NCBI Taxonomy" id="1675527"/>
    <lineage>
        <taxon>Bacteria</taxon>
        <taxon>Pseudomonadati</taxon>
        <taxon>Pseudomonadota</taxon>
        <taxon>Alphaproteobacteria</taxon>
        <taxon>Rhodobacterales</taxon>
        <taxon>Rhodobacter group</taxon>
        <taxon>Rhodobacter</taxon>
    </lineage>
</organism>
<evidence type="ECO:0000256" key="7">
    <source>
        <dbReference type="SAM" id="MobiDB-lite"/>
    </source>
</evidence>
<evidence type="ECO:0000256" key="5">
    <source>
        <dbReference type="ARBA" id="ARBA00022989"/>
    </source>
</evidence>
<keyword evidence="5 8" id="KW-1133">Transmembrane helix</keyword>
<feature type="transmembrane region" description="Helical" evidence="8">
    <location>
        <begin position="296"/>
        <end position="315"/>
    </location>
</feature>
<sequence length="417" mass="42749">MILASQENPLPFTSNRNTAEGVPRGRPAWLPAPLKRIAILQACMNAAHFAAMPMLAVLVAGIPGAGAKLAGTALVIYFVLSRTGPLVLAPLAERFGLWNTVTVGLCLRGASFLFLSFLAWTTAAASGAIPAAALLGLGQAAHEAGIYGVMGRQAAQWRDRLLVLNGQALNVGCVVGPLAGMGLALWSPAVAFAGGGIALLVLGIWSATERSELLRVRASTGRGFGLSRVLTDRLFLLLCVALVPFWAVFAQLFAAFPMLAAELGGSAAWANSILIVNGLVGVVALALVARWIECGLVVSMLFAGLAVAFATVAGTTFVQTLLALLALVVLFSVGESFVMAASDILTGRHADGRSTALYFGCLNASAGIGAAIGGYVGAWDASGSKGGLLVLAACGALSVVPMAIYATDLKRLRGMST</sequence>
<feature type="transmembrane region" description="Helical" evidence="8">
    <location>
        <begin position="161"/>
        <end position="179"/>
    </location>
</feature>
<evidence type="ECO:0000256" key="8">
    <source>
        <dbReference type="SAM" id="Phobius"/>
    </source>
</evidence>
<evidence type="ECO:0000313" key="10">
    <source>
        <dbReference type="Proteomes" id="UP000037178"/>
    </source>
</evidence>
<comment type="caution">
    <text evidence="9">The sequence shown here is derived from an EMBL/GenBank/DDBJ whole genome shotgun (WGS) entry which is preliminary data.</text>
</comment>
<keyword evidence="10" id="KW-1185">Reference proteome</keyword>
<evidence type="ECO:0000256" key="2">
    <source>
        <dbReference type="ARBA" id="ARBA00022448"/>
    </source>
</evidence>
<feature type="transmembrane region" description="Helical" evidence="8">
    <location>
        <begin position="388"/>
        <end position="407"/>
    </location>
</feature>
<dbReference type="PATRIC" id="fig|1675527.3.peg.129"/>
<dbReference type="InterPro" id="IPR050171">
    <property type="entry name" value="MFS_Transporters"/>
</dbReference>
<proteinExistence type="predicted"/>
<dbReference type="Pfam" id="PF07690">
    <property type="entry name" value="MFS_1"/>
    <property type="match status" value="1"/>
</dbReference>
<evidence type="ECO:0000313" key="9">
    <source>
        <dbReference type="EMBL" id="KMW59955.1"/>
    </source>
</evidence>
<dbReference type="PANTHER" id="PTHR23517">
    <property type="entry name" value="RESISTANCE PROTEIN MDTM, PUTATIVE-RELATED-RELATED"/>
    <property type="match status" value="1"/>
</dbReference>
<name>A0A0J9EAZ4_9RHOB</name>
<feature type="compositionally biased region" description="Polar residues" evidence="7">
    <location>
        <begin position="1"/>
        <end position="18"/>
    </location>
</feature>
<feature type="transmembrane region" description="Helical" evidence="8">
    <location>
        <begin position="357"/>
        <end position="376"/>
    </location>
</feature>
<protein>
    <submittedName>
        <fullName evidence="9">Transport system permease protein</fullName>
    </submittedName>
</protein>
<feature type="transmembrane region" description="Helical" evidence="8">
    <location>
        <begin position="185"/>
        <end position="207"/>
    </location>
</feature>
<dbReference type="Gene3D" id="1.20.1250.20">
    <property type="entry name" value="MFS general substrate transporter like domains"/>
    <property type="match status" value="1"/>
</dbReference>
<comment type="subcellular location">
    <subcellularLocation>
        <location evidence="1">Cell membrane</location>
        <topology evidence="1">Multi-pass membrane protein</topology>
    </subcellularLocation>
</comment>
<dbReference type="GO" id="GO:0005886">
    <property type="term" value="C:plasma membrane"/>
    <property type="evidence" value="ECO:0007669"/>
    <property type="project" value="UniProtKB-SubCell"/>
</dbReference>
<dbReference type="STRING" id="1675527.AIOL_000104"/>
<evidence type="ECO:0000256" key="6">
    <source>
        <dbReference type="ARBA" id="ARBA00023136"/>
    </source>
</evidence>
<evidence type="ECO:0000256" key="4">
    <source>
        <dbReference type="ARBA" id="ARBA00022692"/>
    </source>
</evidence>
<dbReference type="Proteomes" id="UP000037178">
    <property type="component" value="Unassembled WGS sequence"/>
</dbReference>
<dbReference type="AlphaFoldDB" id="A0A0J9EAZ4"/>
<dbReference type="InterPro" id="IPR011701">
    <property type="entry name" value="MFS"/>
</dbReference>
<keyword evidence="4 8" id="KW-0812">Transmembrane</keyword>
<feature type="transmembrane region" description="Helical" evidence="8">
    <location>
        <begin position="234"/>
        <end position="256"/>
    </location>
</feature>
<dbReference type="InterPro" id="IPR036259">
    <property type="entry name" value="MFS_trans_sf"/>
</dbReference>
<evidence type="ECO:0000256" key="1">
    <source>
        <dbReference type="ARBA" id="ARBA00004651"/>
    </source>
</evidence>
<keyword evidence="2" id="KW-0813">Transport</keyword>
<dbReference type="EMBL" id="LFTY01000001">
    <property type="protein sequence ID" value="KMW59955.1"/>
    <property type="molecule type" value="Genomic_DNA"/>
</dbReference>
<keyword evidence="6 8" id="KW-0472">Membrane</keyword>
<dbReference type="SUPFAM" id="SSF103473">
    <property type="entry name" value="MFS general substrate transporter"/>
    <property type="match status" value="1"/>
</dbReference>
<reference evidence="9 10" key="1">
    <citation type="submission" date="2015-06" db="EMBL/GenBank/DDBJ databases">
        <title>Draft genome sequence of an Alphaproteobacteria species associated to the Mediterranean sponge Oscarella lobularis.</title>
        <authorList>
            <person name="Jourda C."/>
            <person name="Santini S."/>
            <person name="Claverie J.-M."/>
        </authorList>
    </citation>
    <scope>NUCLEOTIDE SEQUENCE [LARGE SCALE GENOMIC DNA]</scope>
    <source>
        <strain evidence="9">IGS</strain>
    </source>
</reference>
<feature type="transmembrane region" description="Helical" evidence="8">
    <location>
        <begin position="321"/>
        <end position="345"/>
    </location>
</feature>